<evidence type="ECO:0000313" key="1">
    <source>
        <dbReference type="EMBL" id="PCM59106.1"/>
    </source>
</evidence>
<sequence length="83" mass="9199">MVAASTLYYVNAKSIRDRCSSRNLRSLFLCHRVWARAADLSKKYCSSIQYLSILGVFMVCHSGAASLTGATKSWLKRVVPSVP</sequence>
<evidence type="ECO:0000313" key="2">
    <source>
        <dbReference type="Proteomes" id="UP000217648"/>
    </source>
</evidence>
<proteinExistence type="predicted"/>
<dbReference type="Proteomes" id="UP000217648">
    <property type="component" value="Unassembled WGS sequence"/>
</dbReference>
<reference evidence="1 2" key="1">
    <citation type="submission" date="2017-09" db="EMBL/GenBank/DDBJ databases">
        <title>Mdr eskape-Ghana.</title>
        <authorList>
            <person name="Agyepong N."/>
            <person name="Janice J."/>
            <person name="Samuelsen O."/>
            <person name="Owusu-Ofori A."/>
            <person name="Sundsfjord A."/>
            <person name="Essack S."/>
            <person name="Pedersen T."/>
        </authorList>
    </citation>
    <scope>NUCLEOTIDE SEQUENCE [LARGE SCALE GENOMIC DNA]</scope>
    <source>
        <strain evidence="1 2">46</strain>
    </source>
</reference>
<comment type="caution">
    <text evidence="1">The sequence shown here is derived from an EMBL/GenBank/DDBJ whole genome shotgun (WGS) entry which is preliminary data.</text>
</comment>
<name>A0A2A5MDZ1_9ENTR</name>
<gene>
    <name evidence="1" type="ORF">CP911_23670</name>
</gene>
<organism evidence="1 2">
    <name type="scientific">Klebsiella quasipneumoniae</name>
    <dbReference type="NCBI Taxonomy" id="1463165"/>
    <lineage>
        <taxon>Bacteria</taxon>
        <taxon>Pseudomonadati</taxon>
        <taxon>Pseudomonadota</taxon>
        <taxon>Gammaproteobacteria</taxon>
        <taxon>Enterobacterales</taxon>
        <taxon>Enterobacteriaceae</taxon>
        <taxon>Klebsiella/Raoultella group</taxon>
        <taxon>Klebsiella</taxon>
        <taxon>Klebsiella pneumoniae complex</taxon>
    </lineage>
</organism>
<dbReference type="AlphaFoldDB" id="A0A2A5MDZ1"/>
<accession>A0A2A5MDZ1</accession>
<dbReference type="EMBL" id="NXHG01000019">
    <property type="protein sequence ID" value="PCM59106.1"/>
    <property type="molecule type" value="Genomic_DNA"/>
</dbReference>
<protein>
    <submittedName>
        <fullName evidence="1">Uncharacterized protein</fullName>
    </submittedName>
</protein>